<evidence type="ECO:0000256" key="5">
    <source>
        <dbReference type="ARBA" id="ARBA00022692"/>
    </source>
</evidence>
<keyword evidence="8 12" id="KW-0798">TonB box</keyword>
<keyword evidence="5 11" id="KW-0812">Transmembrane</keyword>
<evidence type="ECO:0000256" key="3">
    <source>
        <dbReference type="ARBA" id="ARBA00022452"/>
    </source>
</evidence>
<dbReference type="InterPro" id="IPR012910">
    <property type="entry name" value="Plug_dom"/>
</dbReference>
<dbReference type="Pfam" id="PF07715">
    <property type="entry name" value="Plug"/>
    <property type="match status" value="1"/>
</dbReference>
<dbReference type="PANTHER" id="PTHR32552:SF81">
    <property type="entry name" value="TONB-DEPENDENT OUTER MEMBRANE RECEPTOR"/>
    <property type="match status" value="1"/>
</dbReference>
<dbReference type="SUPFAM" id="SSF56935">
    <property type="entry name" value="Porins"/>
    <property type="match status" value="1"/>
</dbReference>
<keyword evidence="10 11" id="KW-0998">Cell outer membrane</keyword>
<dbReference type="PANTHER" id="PTHR32552">
    <property type="entry name" value="FERRICHROME IRON RECEPTOR-RELATED"/>
    <property type="match status" value="1"/>
</dbReference>
<evidence type="ECO:0000313" key="16">
    <source>
        <dbReference type="Proteomes" id="UP000306791"/>
    </source>
</evidence>
<dbReference type="Gene3D" id="2.40.170.20">
    <property type="entry name" value="TonB-dependent receptor, beta-barrel domain"/>
    <property type="match status" value="1"/>
</dbReference>
<feature type="domain" description="TonB-dependent receptor-like beta-barrel" evidence="13">
    <location>
        <begin position="270"/>
        <end position="698"/>
    </location>
</feature>
<comment type="subcellular location">
    <subcellularLocation>
        <location evidence="1 11">Cell outer membrane</location>
        <topology evidence="1 11">Multi-pass membrane protein</topology>
    </subcellularLocation>
</comment>
<evidence type="ECO:0000256" key="4">
    <source>
        <dbReference type="ARBA" id="ARBA00022496"/>
    </source>
</evidence>
<reference evidence="15 16" key="1">
    <citation type="submission" date="2019-05" db="EMBL/GenBank/DDBJ databases">
        <title>Microbulbifer harenosus sp. nov., an alginate-degrading bacterium isolated from coastal sand.</title>
        <authorList>
            <person name="Huang H."/>
            <person name="Mo K."/>
            <person name="Bao S."/>
        </authorList>
    </citation>
    <scope>NUCLEOTIDE SEQUENCE [LARGE SCALE GENOMIC DNA]</scope>
    <source>
        <strain evidence="15 16">HB161719</strain>
    </source>
</reference>
<sequence length="736" mass="80272">MGAPKVWAQSGLDTQKNVQAIEEIVVSARRRDESLQEVPQAVSAISGSDMLIAGISDLTDLQSQVPGLTVYPARATSSTVTAYIRGVGQSDPLWGVEPGVGIYVDDVYLARPQGALLEMLDVERVEVLRGPQGTLYGRNTIGGAIKYVSRPIGEDTEFALRTALGSYNQRDIAASVSTPVTETLYASLAVGSFERDGFGKNRLTGVEVSDKQLYAGRAVLEWRPDAHWSVNLAHDVVYDRSAVPGAQRMLANGIESFFSGEAPLPVSDHRYDVDNGFANQSNDTDNSGTAVTVSWQGNDRWSFKSITAYREGEFKQAIDFDLGPYPIADVDGEQCDDQLSQEFQWQYSNDGLSGVFGLYLLDASAGGEIRNRFGLPTVLVAPGFESIIGPTVALYGASGGNVDTDAAALFGDLSYDLTDSTALNLGGRFNREKKRAVVLNQNMADADFTTPNGQVTADFDAAETWTDFSPRIGLDHQLNETTLVYASYSEGFKSGGFNIRANTAQVPDSKNPYKPEEVASYEFGIKADISESLRVNAAAFYSDYENIQLSIFTGVDTTGDGNKDSFFGDFTNAGAGVIRGAELEYQWVPSSYFALSGNATWLDAYYQEYISADVNVADEQKFTNTPELAYTINGDFSFAVTTWGNIDARLSYSYRDDVYPTTDLSDMVFQKAYGLWNATVVFTPVSEGWQLALEGRNLSDEEYLNTGYDLRPSGFPIVSGFYGDPRVWALRLSIDL</sequence>
<evidence type="ECO:0000256" key="9">
    <source>
        <dbReference type="ARBA" id="ARBA00023136"/>
    </source>
</evidence>
<dbReference type="InterPro" id="IPR036942">
    <property type="entry name" value="Beta-barrel_TonB_sf"/>
</dbReference>
<dbReference type="Pfam" id="PF00593">
    <property type="entry name" value="TonB_dep_Rec_b-barrel"/>
    <property type="match status" value="1"/>
</dbReference>
<dbReference type="EMBL" id="VANI01000011">
    <property type="protein sequence ID" value="TLM77090.1"/>
    <property type="molecule type" value="Genomic_DNA"/>
</dbReference>
<keyword evidence="2 11" id="KW-0813">Transport</keyword>
<keyword evidence="15" id="KW-0675">Receptor</keyword>
<keyword evidence="9 11" id="KW-0472">Membrane</keyword>
<keyword evidence="6" id="KW-0408">Iron</keyword>
<proteinExistence type="inferred from homology"/>
<evidence type="ECO:0000256" key="1">
    <source>
        <dbReference type="ARBA" id="ARBA00004571"/>
    </source>
</evidence>
<evidence type="ECO:0000256" key="11">
    <source>
        <dbReference type="PROSITE-ProRule" id="PRU01360"/>
    </source>
</evidence>
<evidence type="ECO:0000256" key="2">
    <source>
        <dbReference type="ARBA" id="ARBA00022448"/>
    </source>
</evidence>
<evidence type="ECO:0000256" key="12">
    <source>
        <dbReference type="RuleBase" id="RU003357"/>
    </source>
</evidence>
<evidence type="ECO:0000256" key="10">
    <source>
        <dbReference type="ARBA" id="ARBA00023237"/>
    </source>
</evidence>
<evidence type="ECO:0000256" key="7">
    <source>
        <dbReference type="ARBA" id="ARBA00023065"/>
    </source>
</evidence>
<evidence type="ECO:0000256" key="6">
    <source>
        <dbReference type="ARBA" id="ARBA00023004"/>
    </source>
</evidence>
<evidence type="ECO:0000259" key="14">
    <source>
        <dbReference type="Pfam" id="PF07715"/>
    </source>
</evidence>
<evidence type="ECO:0000313" key="15">
    <source>
        <dbReference type="EMBL" id="TLM77090.1"/>
    </source>
</evidence>
<dbReference type="InterPro" id="IPR000531">
    <property type="entry name" value="Beta-barrel_TonB"/>
</dbReference>
<comment type="caution">
    <text evidence="15">The sequence shown here is derived from an EMBL/GenBank/DDBJ whole genome shotgun (WGS) entry which is preliminary data.</text>
</comment>
<keyword evidence="16" id="KW-1185">Reference proteome</keyword>
<keyword evidence="7" id="KW-0406">Ion transport</keyword>
<feature type="domain" description="TonB-dependent receptor plug" evidence="14">
    <location>
        <begin position="35"/>
        <end position="144"/>
    </location>
</feature>
<dbReference type="Proteomes" id="UP000306791">
    <property type="component" value="Unassembled WGS sequence"/>
</dbReference>
<dbReference type="InterPro" id="IPR039426">
    <property type="entry name" value="TonB-dep_rcpt-like"/>
</dbReference>
<organism evidence="15 16">
    <name type="scientific">Microbulbifer harenosus</name>
    <dbReference type="NCBI Taxonomy" id="2576840"/>
    <lineage>
        <taxon>Bacteria</taxon>
        <taxon>Pseudomonadati</taxon>
        <taxon>Pseudomonadota</taxon>
        <taxon>Gammaproteobacteria</taxon>
        <taxon>Cellvibrionales</taxon>
        <taxon>Microbulbiferaceae</taxon>
        <taxon>Microbulbifer</taxon>
    </lineage>
</organism>
<name>A0ABY2UH57_9GAMM</name>
<protein>
    <submittedName>
        <fullName evidence="15">TonB-dependent receptor</fullName>
    </submittedName>
</protein>
<dbReference type="PROSITE" id="PS52016">
    <property type="entry name" value="TONB_DEPENDENT_REC_3"/>
    <property type="match status" value="1"/>
</dbReference>
<comment type="similarity">
    <text evidence="11 12">Belongs to the TonB-dependent receptor family.</text>
</comment>
<keyword evidence="3 11" id="KW-1134">Transmembrane beta strand</keyword>
<accession>A0ABY2UH57</accession>
<evidence type="ECO:0000256" key="8">
    <source>
        <dbReference type="ARBA" id="ARBA00023077"/>
    </source>
</evidence>
<gene>
    <name evidence="15" type="ORF">FDY93_11520</name>
</gene>
<keyword evidence="4" id="KW-0410">Iron transport</keyword>
<evidence type="ECO:0000259" key="13">
    <source>
        <dbReference type="Pfam" id="PF00593"/>
    </source>
</evidence>